<dbReference type="Proteomes" id="UP000034883">
    <property type="component" value="Chromosome"/>
</dbReference>
<organism evidence="2 3">
    <name type="scientific">Sandaracinus amylolyticus</name>
    <dbReference type="NCBI Taxonomy" id="927083"/>
    <lineage>
        <taxon>Bacteria</taxon>
        <taxon>Pseudomonadati</taxon>
        <taxon>Myxococcota</taxon>
        <taxon>Polyangia</taxon>
        <taxon>Polyangiales</taxon>
        <taxon>Sandaracinaceae</taxon>
        <taxon>Sandaracinus</taxon>
    </lineage>
</organism>
<dbReference type="InterPro" id="IPR051397">
    <property type="entry name" value="Zn-ADH-like_protein"/>
</dbReference>
<evidence type="ECO:0000313" key="2">
    <source>
        <dbReference type="EMBL" id="AKF04230.1"/>
    </source>
</evidence>
<dbReference type="InterPro" id="IPR013154">
    <property type="entry name" value="ADH-like_N"/>
</dbReference>
<dbReference type="InterPro" id="IPR020843">
    <property type="entry name" value="ER"/>
</dbReference>
<dbReference type="SUPFAM" id="SSF51735">
    <property type="entry name" value="NAD(P)-binding Rossmann-fold domains"/>
    <property type="match status" value="1"/>
</dbReference>
<dbReference type="Gene3D" id="3.90.180.10">
    <property type="entry name" value="Medium-chain alcohol dehydrogenases, catalytic domain"/>
    <property type="match status" value="1"/>
</dbReference>
<dbReference type="RefSeq" id="WP_083458475.1">
    <property type="nucleotide sequence ID" value="NZ_CP011125.1"/>
</dbReference>
<dbReference type="Pfam" id="PF13602">
    <property type="entry name" value="ADH_zinc_N_2"/>
    <property type="match status" value="1"/>
</dbReference>
<dbReference type="SUPFAM" id="SSF50129">
    <property type="entry name" value="GroES-like"/>
    <property type="match status" value="1"/>
</dbReference>
<sequence>MKTNEIVMNGGTLEARERELAPLAGGQVLLRVEATGVSFAEVQMRRGRYPGQPAFPFVPGYDVVGRVIAVGAGVAPSWIGARAAAMTHVGGWAAHVVLDADALVPVPEGLDAAEVVALVVNGATAWKMLHRVARVRAGQTIVVHGAGGGVGTILVQLARLAGARVIGTCRGAQRASIEALGAIAIDYETGRVLEQVRAIAPDGVDAVFDHVGGASLRASWAMLATRGTLVSYGSASTRDAQGSAWTPIVLNMLRALAWSVLPSRRRARVFDVWGRSSLGANAMLRPARFRRELREDLAQVLALLETGALRAQVAARYSLRDAGLALQRHERGDLVGKIVLVPELPAAARAAA</sequence>
<dbReference type="PANTHER" id="PTHR43677:SF4">
    <property type="entry name" value="QUINONE OXIDOREDUCTASE-LIKE PROTEIN 2"/>
    <property type="match status" value="1"/>
</dbReference>
<feature type="domain" description="Enoyl reductase (ER)" evidence="1">
    <location>
        <begin position="10"/>
        <end position="340"/>
    </location>
</feature>
<dbReference type="SMART" id="SM00829">
    <property type="entry name" value="PKS_ER"/>
    <property type="match status" value="1"/>
</dbReference>
<dbReference type="STRING" id="927083.DB32_001379"/>
<evidence type="ECO:0000259" key="1">
    <source>
        <dbReference type="SMART" id="SM00829"/>
    </source>
</evidence>
<proteinExistence type="predicted"/>
<dbReference type="InterPro" id="IPR011032">
    <property type="entry name" value="GroES-like_sf"/>
</dbReference>
<keyword evidence="3" id="KW-1185">Reference proteome</keyword>
<dbReference type="Pfam" id="PF08240">
    <property type="entry name" value="ADH_N"/>
    <property type="match status" value="1"/>
</dbReference>
<gene>
    <name evidence="2" type="ORF">DB32_001379</name>
</gene>
<dbReference type="PANTHER" id="PTHR43677">
    <property type="entry name" value="SHORT-CHAIN DEHYDROGENASE/REDUCTASE"/>
    <property type="match status" value="1"/>
</dbReference>
<dbReference type="Gene3D" id="3.40.50.720">
    <property type="entry name" value="NAD(P)-binding Rossmann-like Domain"/>
    <property type="match status" value="1"/>
</dbReference>
<dbReference type="OrthoDB" id="9792321at2"/>
<dbReference type="EMBL" id="CP011125">
    <property type="protein sequence ID" value="AKF04230.1"/>
    <property type="molecule type" value="Genomic_DNA"/>
</dbReference>
<evidence type="ECO:0000313" key="3">
    <source>
        <dbReference type="Proteomes" id="UP000034883"/>
    </source>
</evidence>
<dbReference type="AlphaFoldDB" id="A0A0F6W0E6"/>
<reference evidence="2 3" key="1">
    <citation type="submission" date="2015-03" db="EMBL/GenBank/DDBJ databases">
        <title>Genome assembly of Sandaracinus amylolyticus DSM 53668.</title>
        <authorList>
            <person name="Sharma G."/>
            <person name="Subramanian S."/>
        </authorList>
    </citation>
    <scope>NUCLEOTIDE SEQUENCE [LARGE SCALE GENOMIC DNA]</scope>
    <source>
        <strain evidence="2 3">DSM 53668</strain>
    </source>
</reference>
<dbReference type="KEGG" id="samy:DB32_001379"/>
<accession>A0A0F6W0E6</accession>
<dbReference type="GO" id="GO:0016491">
    <property type="term" value="F:oxidoreductase activity"/>
    <property type="evidence" value="ECO:0007669"/>
    <property type="project" value="InterPro"/>
</dbReference>
<protein>
    <submittedName>
        <fullName evidence="2">Quinone oxidoreductase</fullName>
    </submittedName>
</protein>
<name>A0A0F6W0E6_9BACT</name>
<dbReference type="InterPro" id="IPR036291">
    <property type="entry name" value="NAD(P)-bd_dom_sf"/>
</dbReference>